<feature type="non-terminal residue" evidence="1">
    <location>
        <position position="133"/>
    </location>
</feature>
<protein>
    <submittedName>
        <fullName evidence="1">Uncharacterized protein</fullName>
    </submittedName>
</protein>
<organism evidence="1 2">
    <name type="scientific">Enterococcus faecalis TX0630</name>
    <dbReference type="NCBI Taxonomy" id="749508"/>
    <lineage>
        <taxon>Bacteria</taxon>
        <taxon>Bacillati</taxon>
        <taxon>Bacillota</taxon>
        <taxon>Bacilli</taxon>
        <taxon>Lactobacillales</taxon>
        <taxon>Enterococcaceae</taxon>
        <taxon>Enterococcus</taxon>
    </lineage>
</organism>
<evidence type="ECO:0000313" key="2">
    <source>
        <dbReference type="Proteomes" id="UP000004933"/>
    </source>
</evidence>
<dbReference type="Proteomes" id="UP000004933">
    <property type="component" value="Unassembled WGS sequence"/>
</dbReference>
<dbReference type="AlphaFoldDB" id="A0ABC9P1I7"/>
<comment type="caution">
    <text evidence="1">The sequence shown here is derived from an EMBL/GenBank/DDBJ whole genome shotgun (WGS) entry which is preliminary data.</text>
</comment>
<proteinExistence type="predicted"/>
<sequence length="133" mass="15595">MDFQNIQTVKELTHALKQYNQNLATTIFDDTQGYISVAFRKESIERNGKNFQFLCFYPNYEVALYPVVTLLSYLEKLPEKATVAIKDPDGNYSSLYLTIDETIDKGTKYKWLVISDRFSYERFFLTSQLTIQE</sequence>
<accession>A0ABC9P1I7</accession>
<name>A0ABC9P1I7_ENTFL</name>
<gene>
    <name evidence="1" type="ORF">HMPREF9511_03348</name>
</gene>
<evidence type="ECO:0000313" key="1">
    <source>
        <dbReference type="EMBL" id="EFU88699.1"/>
    </source>
</evidence>
<dbReference type="EMBL" id="AEBE01000171">
    <property type="protein sequence ID" value="EFU88699.1"/>
    <property type="molecule type" value="Genomic_DNA"/>
</dbReference>
<reference evidence="1 2" key="1">
    <citation type="submission" date="2010-09" db="EMBL/GenBank/DDBJ databases">
        <authorList>
            <person name="Weinstock G."/>
            <person name="Sodergren E."/>
            <person name="Clifton S."/>
            <person name="Fulton L."/>
            <person name="Fulton B."/>
            <person name="Courtney L."/>
            <person name="Fronick C."/>
            <person name="Harrison M."/>
            <person name="Strong C."/>
            <person name="Farmer C."/>
            <person name="Delahaunty K."/>
            <person name="Markovic C."/>
            <person name="Hall O."/>
            <person name="Minx P."/>
            <person name="Tomlinson C."/>
            <person name="Mitreva M."/>
            <person name="Hou S."/>
            <person name="Chen J."/>
            <person name="Wollam A."/>
            <person name="Pepin K.H."/>
            <person name="Johnson M."/>
            <person name="Bhonagiri V."/>
            <person name="Zhang X."/>
            <person name="Suruliraj S."/>
            <person name="Warren W."/>
            <person name="Chinwalla A."/>
            <person name="Mardis E.R."/>
            <person name="Wilson R.K."/>
        </authorList>
    </citation>
    <scope>NUCLEOTIDE SEQUENCE [LARGE SCALE GENOMIC DNA]</scope>
    <source>
        <strain evidence="1 2">TX0630</strain>
    </source>
</reference>